<accession>A0ABV0YJP6</accession>
<reference evidence="2 3" key="1">
    <citation type="submission" date="2021-06" db="EMBL/GenBank/DDBJ databases">
        <authorList>
            <person name="Palmer J.M."/>
        </authorList>
    </citation>
    <scope>NUCLEOTIDE SEQUENCE [LARGE SCALE GENOMIC DNA]</scope>
    <source>
        <strain evidence="2 3">AS_MEX2019</strain>
        <tissue evidence="2">Muscle</tissue>
    </source>
</reference>
<sequence>MVTKRKCTRLSHLCPLNTWFPSLSDWKDFSRFSRCKKPNKTWQDLRVFITSSLYHTTLLKSLVNTVYSVPAATSGEHVPLLPSCRISLTGFTVFSICSETHGSISVTWVIFLCIFLASFVSNC</sequence>
<comment type="caution">
    <text evidence="2">The sequence shown here is derived from an EMBL/GenBank/DDBJ whole genome shotgun (WGS) entry which is preliminary data.</text>
</comment>
<dbReference type="EMBL" id="JAHRIP010036818">
    <property type="protein sequence ID" value="MEQ2294023.1"/>
    <property type="molecule type" value="Genomic_DNA"/>
</dbReference>
<name>A0ABV0YJP6_9TELE</name>
<keyword evidence="1" id="KW-0812">Transmembrane</keyword>
<keyword evidence="1" id="KW-0472">Membrane</keyword>
<feature type="transmembrane region" description="Helical" evidence="1">
    <location>
        <begin position="104"/>
        <end position="121"/>
    </location>
</feature>
<proteinExistence type="predicted"/>
<keyword evidence="3" id="KW-1185">Reference proteome</keyword>
<evidence type="ECO:0000313" key="2">
    <source>
        <dbReference type="EMBL" id="MEQ2294023.1"/>
    </source>
</evidence>
<organism evidence="2 3">
    <name type="scientific">Ameca splendens</name>
    <dbReference type="NCBI Taxonomy" id="208324"/>
    <lineage>
        <taxon>Eukaryota</taxon>
        <taxon>Metazoa</taxon>
        <taxon>Chordata</taxon>
        <taxon>Craniata</taxon>
        <taxon>Vertebrata</taxon>
        <taxon>Euteleostomi</taxon>
        <taxon>Actinopterygii</taxon>
        <taxon>Neopterygii</taxon>
        <taxon>Teleostei</taxon>
        <taxon>Neoteleostei</taxon>
        <taxon>Acanthomorphata</taxon>
        <taxon>Ovalentaria</taxon>
        <taxon>Atherinomorphae</taxon>
        <taxon>Cyprinodontiformes</taxon>
        <taxon>Goodeidae</taxon>
        <taxon>Ameca</taxon>
    </lineage>
</organism>
<keyword evidence="1" id="KW-1133">Transmembrane helix</keyword>
<evidence type="ECO:0000313" key="3">
    <source>
        <dbReference type="Proteomes" id="UP001469553"/>
    </source>
</evidence>
<gene>
    <name evidence="2" type="ORF">AMECASPLE_039597</name>
</gene>
<dbReference type="Proteomes" id="UP001469553">
    <property type="component" value="Unassembled WGS sequence"/>
</dbReference>
<protein>
    <submittedName>
        <fullName evidence="2">Uncharacterized protein</fullName>
    </submittedName>
</protein>
<evidence type="ECO:0000256" key="1">
    <source>
        <dbReference type="SAM" id="Phobius"/>
    </source>
</evidence>